<name>A0A1U9URM5_CUPNE</name>
<gene>
    <name evidence="1" type="ORF">BJN34_12930</name>
</gene>
<dbReference type="RefSeq" id="WP_078196969.1">
    <property type="nucleotide sequence ID" value="NZ_CP017757.2"/>
</dbReference>
<dbReference type="OrthoDB" id="9102475at2"/>
<reference evidence="2" key="1">
    <citation type="submission" date="2017-02" db="EMBL/GenBank/DDBJ databases">
        <title>Complete genome sequence of Cupriavidus necator strain NH9, a 3-chlorobenzoate degrader.</title>
        <authorList>
            <person name="Moriuchi R."/>
            <person name="Dohra H."/>
            <person name="Ogawa N."/>
        </authorList>
    </citation>
    <scope>NUCLEOTIDE SEQUENCE [LARGE SCALE GENOMIC DNA]</scope>
    <source>
        <strain evidence="2">NH9</strain>
    </source>
</reference>
<dbReference type="Proteomes" id="UP000189627">
    <property type="component" value="Chromosome 1"/>
</dbReference>
<sequence length="77" mass="8271">MTPDQAAIRQAVAANTQSELVRELQAAHLIIRNMLGLLSVSQKAVLAQRNARDDVDGEGITRAHEREAVIKRAGGVA</sequence>
<dbReference type="AlphaFoldDB" id="A0A1U9URM5"/>
<dbReference type="EMBL" id="CP017757">
    <property type="protein sequence ID" value="AQV94785.1"/>
    <property type="molecule type" value="Genomic_DNA"/>
</dbReference>
<dbReference type="KEGG" id="cuh:BJN34_12930"/>
<evidence type="ECO:0000313" key="1">
    <source>
        <dbReference type="EMBL" id="AQV94785.1"/>
    </source>
</evidence>
<organism evidence="1 2">
    <name type="scientific">Cupriavidus necator</name>
    <name type="common">Alcaligenes eutrophus</name>
    <name type="synonym">Ralstonia eutropha</name>
    <dbReference type="NCBI Taxonomy" id="106590"/>
    <lineage>
        <taxon>Bacteria</taxon>
        <taxon>Pseudomonadati</taxon>
        <taxon>Pseudomonadota</taxon>
        <taxon>Betaproteobacteria</taxon>
        <taxon>Burkholderiales</taxon>
        <taxon>Burkholderiaceae</taxon>
        <taxon>Cupriavidus</taxon>
    </lineage>
</organism>
<accession>A0A1U9URM5</accession>
<protein>
    <submittedName>
        <fullName evidence="1">Uncharacterized protein</fullName>
    </submittedName>
</protein>
<evidence type="ECO:0000313" key="2">
    <source>
        <dbReference type="Proteomes" id="UP000189627"/>
    </source>
</evidence>
<proteinExistence type="predicted"/>